<proteinExistence type="predicted"/>
<gene>
    <name evidence="1" type="ORF">HF861_02300</name>
</gene>
<protein>
    <submittedName>
        <fullName evidence="1">Uncharacterized protein</fullName>
    </submittedName>
</protein>
<accession>A0A7X9NGC8</accession>
<dbReference type="EMBL" id="JABAFR010000004">
    <property type="protein sequence ID" value="NME43711.1"/>
    <property type="molecule type" value="Genomic_DNA"/>
</dbReference>
<dbReference type="RefSeq" id="WP_168964719.1">
    <property type="nucleotide sequence ID" value="NZ_CAMNNH010000039.1"/>
</dbReference>
<dbReference type="Proteomes" id="UP000540014">
    <property type="component" value="Unassembled WGS sequence"/>
</dbReference>
<name>A0A7X9NGC8_9FIRM</name>
<sequence>MKDPIRIVFSAVVFNMPIDSLPANKTILQDFRTYCTMRARCSIDLDLLAQCEEKR</sequence>
<evidence type="ECO:0000313" key="1">
    <source>
        <dbReference type="EMBL" id="NME43711.1"/>
    </source>
</evidence>
<reference evidence="1 2" key="1">
    <citation type="submission" date="2020-04" db="EMBL/GenBank/DDBJ databases">
        <authorList>
            <person name="Hitch T.C.A."/>
            <person name="Wylensek D."/>
            <person name="Clavel T."/>
        </authorList>
    </citation>
    <scope>NUCLEOTIDE SEQUENCE [LARGE SCALE GENOMIC DNA]</scope>
    <source>
        <strain evidence="1 2">BSM-383-APC-22F</strain>
    </source>
</reference>
<comment type="caution">
    <text evidence="1">The sequence shown here is derived from an EMBL/GenBank/DDBJ whole genome shotgun (WGS) entry which is preliminary data.</text>
</comment>
<dbReference type="AlphaFoldDB" id="A0A7X9NGC8"/>
<evidence type="ECO:0000313" key="2">
    <source>
        <dbReference type="Proteomes" id="UP000540014"/>
    </source>
</evidence>
<organism evidence="1 2">
    <name type="scientific">Faecalicoccus pleomorphus</name>
    <dbReference type="NCBI Taxonomy" id="1323"/>
    <lineage>
        <taxon>Bacteria</taxon>
        <taxon>Bacillati</taxon>
        <taxon>Bacillota</taxon>
        <taxon>Erysipelotrichia</taxon>
        <taxon>Erysipelotrichales</taxon>
        <taxon>Erysipelotrichaceae</taxon>
        <taxon>Faecalicoccus</taxon>
    </lineage>
</organism>